<evidence type="ECO:0000313" key="4">
    <source>
        <dbReference type="Proteomes" id="UP001200032"/>
    </source>
</evidence>
<name>A0ABS8RGT3_9LACO</name>
<evidence type="ECO:0000259" key="2">
    <source>
        <dbReference type="PROSITE" id="PS51688"/>
    </source>
</evidence>
<dbReference type="InterPro" id="IPR030392">
    <property type="entry name" value="S74_ICA"/>
</dbReference>
<comment type="caution">
    <text evidence="3">The sequence shown here is derived from an EMBL/GenBank/DDBJ whole genome shotgun (WGS) entry which is preliminary data.</text>
</comment>
<gene>
    <name evidence="3" type="ORF">LTY59_07250</name>
</gene>
<dbReference type="RefSeq" id="WP_231796018.1">
    <property type="nucleotide sequence ID" value="NZ_JAJPDJ010000064.1"/>
</dbReference>
<dbReference type="CDD" id="cd19958">
    <property type="entry name" value="pyocin_knob"/>
    <property type="match status" value="1"/>
</dbReference>
<keyword evidence="4" id="KW-1185">Reference proteome</keyword>
<dbReference type="Pfam" id="PF13884">
    <property type="entry name" value="Peptidase_S74"/>
    <property type="match status" value="1"/>
</dbReference>
<feature type="domain" description="Peptidase S74" evidence="2">
    <location>
        <begin position="1123"/>
        <end position="1220"/>
    </location>
</feature>
<protein>
    <recommendedName>
        <fullName evidence="2">Peptidase S74 domain-containing protein</fullName>
    </recommendedName>
</protein>
<keyword evidence="1" id="KW-0175">Coiled coil</keyword>
<feature type="coiled-coil region" evidence="1">
    <location>
        <begin position="107"/>
        <end position="204"/>
    </location>
</feature>
<dbReference type="PROSITE" id="PS51688">
    <property type="entry name" value="ICA"/>
    <property type="match status" value="1"/>
</dbReference>
<organism evidence="3 4">
    <name type="scientific">Limosilactobacillus balticus</name>
    <dbReference type="NCBI Taxonomy" id="2759747"/>
    <lineage>
        <taxon>Bacteria</taxon>
        <taxon>Bacillati</taxon>
        <taxon>Bacillota</taxon>
        <taxon>Bacilli</taxon>
        <taxon>Lactobacillales</taxon>
        <taxon>Lactobacillaceae</taxon>
        <taxon>Limosilactobacillus</taxon>
    </lineage>
</organism>
<feature type="non-terminal residue" evidence="3">
    <location>
        <position position="1"/>
    </location>
</feature>
<dbReference type="EMBL" id="JAJPDJ010000064">
    <property type="protein sequence ID" value="MCD7139015.1"/>
    <property type="molecule type" value="Genomic_DNA"/>
</dbReference>
<dbReference type="Gene3D" id="1.20.5.340">
    <property type="match status" value="1"/>
</dbReference>
<dbReference type="SUPFAM" id="SSF57997">
    <property type="entry name" value="Tropomyosin"/>
    <property type="match status" value="1"/>
</dbReference>
<evidence type="ECO:0000256" key="1">
    <source>
        <dbReference type="SAM" id="Coils"/>
    </source>
</evidence>
<accession>A0ABS8RGT3</accession>
<dbReference type="Proteomes" id="UP001200032">
    <property type="component" value="Unassembled WGS sequence"/>
</dbReference>
<sequence>IESTIAEVQAGVNQAKSANESAVQAVQAELKLTSDSMDKVEKRLDEVDTSLDTYAKSAAEQGHDITLIKQKQGQFEADFASAQGNVNQIQVDIKGLSQNIKDNQGNIASLLTSADKLQASMTDAEKNISNLLLTASKYEQTFKDQDGRLSKVEQTATEHTSVLADAKGNIDKVTQKADNLQLLLSDAQKNIQNIQLDAKGLHDTLTGQNNQLASLNVTLNNLDSKYSGITGDLQSKQTALSTEQQQTKDMLLRKADRSEVDSVKGTVNQVSAEQKTMADQINQKVSSVEYQTLKDKVNGMKIGTRNLLHNTSDQYRTLTGEGWMGVHTSSDEYTSVANYHNGNLFTYAATISNTSDVPVELQVWRCDQNKNRLTNGMLGISAYIYPGQKDVRVFLTGSIDSNTWYLQSAVYSSSGQSGQHTIQVKDERLVEGNVEGTWEANPTDTIASIQKNTTAIDENSKLISLMAKQTEVDNVKNTARQISSRLDILAGEVKSKVDETRVNNIVDGKGYATTSTVQSLVDQKAGALNESITNLEGKFNSSSSVNLAEKTNQGTTNWMCDPGTGTTNLTEVNINGVRGVRFNNTRKTTSWWVAKYVLNLDYFEPNQDYIISFDIRTSSDNFNQGGMLNIARGDSSHPYLANTSFKTNFKQNQLTHVSCTGHSYSSLDKNGETFYLNCAGLGQCDWVDIVNFKIARGKIDKGYSPAPSDNATVTQLQSVTASIDGLQSSVTNYQNDTTSKYTQLSSLMQSKVGTADFDNLKRAVDMQTLDSADINNMKKNGHYFVRNLANNPIGGWVYVDVTGNGNDRIRQDVYQDSGLKHKYRRWFGTYWTGWEEGATYTEITQLQDAVNLRVQKGELLSQINLTAGNTLIQSNKLYLDASSVVFSGRAFIPSAAISELDADKLTFYGNGSKASIGASVAQYDQDAIKSTINLQYQGGFEIHSSNQLGSILTMHDNTVRLASRSQTFSAGSGKPLDQQYSGFWAGSNYALINAVDSEGKTTGWSIGPSNSNGYRAYLYDSSTSVQPNFGVGIGTQRFDVYAGGAGLYLGPDKAELRDKSYTTIHSDTQTYIEGGNEQIYIHNGEVCIGMPGHENDKTSVHLRVFGWADFNGWMNVMGLSQTSLLSTKTRVAPLDTKVALDKIASADVRTYQFKSDVAQGKTKRHASVIIDDVHDVAEYYTPEEFISENRKGRDDGDIVGYLMGAVQELKKQLDKVKEKI</sequence>
<proteinExistence type="predicted"/>
<reference evidence="3 4" key="1">
    <citation type="submission" date="2021-12" db="EMBL/GenBank/DDBJ databases">
        <title>A phylogenomic analysis of Limosilactobacillus reuteri reveals ancient and stable evolutionary relationships with rodents and birds and zoonotic transmission to humans.</title>
        <authorList>
            <person name="Li F."/>
            <person name="Li X."/>
            <person name="Cheng C."/>
            <person name="Tollenaar S."/>
            <person name="Zhang J.S."/>
            <person name="Simpson D."/>
            <person name="Tasseva G."/>
            <person name="Perez-Munoz M.E."/>
            <person name="Frese S."/>
            <person name="Gaenzle M.G."/>
            <person name="Walter J."/>
            <person name="Zheng J."/>
        </authorList>
    </citation>
    <scope>NUCLEOTIDE SEQUENCE [LARGE SCALE GENOMIC DNA]</scope>
    <source>
        <strain evidence="3 4">WF-AF5-A</strain>
    </source>
</reference>
<evidence type="ECO:0000313" key="3">
    <source>
        <dbReference type="EMBL" id="MCD7139015.1"/>
    </source>
</evidence>